<feature type="signal peptide" evidence="1">
    <location>
        <begin position="1"/>
        <end position="27"/>
    </location>
</feature>
<protein>
    <submittedName>
        <fullName evidence="2">Uncharacterized protein</fullName>
    </submittedName>
</protein>
<dbReference type="AlphaFoldDB" id="A0A1Y6JZ73"/>
<evidence type="ECO:0000313" key="3">
    <source>
        <dbReference type="Proteomes" id="UP000195412"/>
    </source>
</evidence>
<evidence type="ECO:0000313" key="2">
    <source>
        <dbReference type="EMBL" id="SMS15256.1"/>
    </source>
</evidence>
<feature type="chain" id="PRO_5013051600" evidence="1">
    <location>
        <begin position="28"/>
        <end position="263"/>
    </location>
</feature>
<name>A0A1Y6JZ73_9LACO</name>
<evidence type="ECO:0000256" key="1">
    <source>
        <dbReference type="SAM" id="SignalP"/>
    </source>
</evidence>
<proteinExistence type="predicted"/>
<gene>
    <name evidence="2" type="ORF">LZ3411_2206</name>
</gene>
<reference evidence="3" key="1">
    <citation type="submission" date="2017-05" db="EMBL/GenBank/DDBJ databases">
        <authorList>
            <person name="Papadimitriou K."/>
        </authorList>
    </citation>
    <scope>NUCLEOTIDE SEQUENCE [LARGE SCALE GENOMIC DNA]</scope>
    <source>
        <strain evidence="3">ACA-DC 3411</strain>
    </source>
</reference>
<dbReference type="EMBL" id="LT854705">
    <property type="protein sequence ID" value="SMS15256.1"/>
    <property type="molecule type" value="Genomic_DNA"/>
</dbReference>
<organism evidence="2 3">
    <name type="scientific">Levilactobacillus zymae</name>
    <dbReference type="NCBI Taxonomy" id="267363"/>
    <lineage>
        <taxon>Bacteria</taxon>
        <taxon>Bacillati</taxon>
        <taxon>Bacillota</taxon>
        <taxon>Bacilli</taxon>
        <taxon>Lactobacillales</taxon>
        <taxon>Lactobacillaceae</taxon>
        <taxon>Levilactobacillus</taxon>
    </lineage>
</organism>
<keyword evidence="1" id="KW-0732">Signal</keyword>
<accession>A0A1Y6JZ73</accession>
<dbReference type="KEGG" id="lzy:LZ3411_2206"/>
<dbReference type="Proteomes" id="UP000195412">
    <property type="component" value="Chromosome I"/>
</dbReference>
<sequence length="263" mass="29502">MRMHGLKSSLLLLGAVGLGLVATVSAAADSRSDHTYYRANQTFRIQLYGSSQRVTIPQGTVVKGQVSGPFPGLTDPAKTRLEASFDLLTVNYQLKVKNGWPKKVHAGGVGEYTALNNVGRYLTATTRPKYMLEAKGEMPAFTRSMKTSIWTGPWVTVTTDGYLESFGTVKHSRQRTEYRPQASAKITKFTQKGTHRYYYTKKAVKGLPTKRVATHGKYQYRLTVTNLKKTKLQTPKHQSYADYYHVYKLGKQTYYTYAGNAES</sequence>